<gene>
    <name evidence="1" type="ORF">RRG08_055568</name>
</gene>
<reference evidence="1" key="1">
    <citation type="journal article" date="2023" name="G3 (Bethesda)">
        <title>A reference genome for the long-term kleptoplast-retaining sea slug Elysia crispata morphotype clarki.</title>
        <authorList>
            <person name="Eastman K.E."/>
            <person name="Pendleton A.L."/>
            <person name="Shaikh M.A."/>
            <person name="Suttiyut T."/>
            <person name="Ogas R."/>
            <person name="Tomko P."/>
            <person name="Gavelis G."/>
            <person name="Widhalm J.R."/>
            <person name="Wisecaver J.H."/>
        </authorList>
    </citation>
    <scope>NUCLEOTIDE SEQUENCE</scope>
    <source>
        <strain evidence="1">ECLA1</strain>
    </source>
</reference>
<keyword evidence="2" id="KW-1185">Reference proteome</keyword>
<name>A0AAE0ZMQ8_9GAST</name>
<evidence type="ECO:0000313" key="2">
    <source>
        <dbReference type="Proteomes" id="UP001283361"/>
    </source>
</evidence>
<organism evidence="1 2">
    <name type="scientific">Elysia crispata</name>
    <name type="common">lettuce slug</name>
    <dbReference type="NCBI Taxonomy" id="231223"/>
    <lineage>
        <taxon>Eukaryota</taxon>
        <taxon>Metazoa</taxon>
        <taxon>Spiralia</taxon>
        <taxon>Lophotrochozoa</taxon>
        <taxon>Mollusca</taxon>
        <taxon>Gastropoda</taxon>
        <taxon>Heterobranchia</taxon>
        <taxon>Euthyneura</taxon>
        <taxon>Panpulmonata</taxon>
        <taxon>Sacoglossa</taxon>
        <taxon>Placobranchoidea</taxon>
        <taxon>Plakobranchidae</taxon>
        <taxon>Elysia</taxon>
    </lineage>
</organism>
<dbReference type="EMBL" id="JAWDGP010003754">
    <property type="protein sequence ID" value="KAK3771342.1"/>
    <property type="molecule type" value="Genomic_DNA"/>
</dbReference>
<protein>
    <submittedName>
        <fullName evidence="1">Uncharacterized protein</fullName>
    </submittedName>
</protein>
<accession>A0AAE0ZMQ8</accession>
<dbReference type="AlphaFoldDB" id="A0AAE0ZMQ8"/>
<evidence type="ECO:0000313" key="1">
    <source>
        <dbReference type="EMBL" id="KAK3771342.1"/>
    </source>
</evidence>
<comment type="caution">
    <text evidence="1">The sequence shown here is derived from an EMBL/GenBank/DDBJ whole genome shotgun (WGS) entry which is preliminary data.</text>
</comment>
<dbReference type="Proteomes" id="UP001283361">
    <property type="component" value="Unassembled WGS sequence"/>
</dbReference>
<sequence length="115" mass="12658">MKVNTINNKSSPGQGSDTFYLSAVIPELERIQGSALIHQFPCDSSQRLESLKLSAFSLIHQFPCDSSQRLESLKLSAFSPGHQFPCGSSSQRLESLKLSAFSLIQPSFPVTRVKD</sequence>
<proteinExistence type="predicted"/>